<feature type="region of interest" description="Disordered" evidence="6">
    <location>
        <begin position="478"/>
        <end position="501"/>
    </location>
</feature>
<feature type="transmembrane region" description="Helical" evidence="7">
    <location>
        <begin position="313"/>
        <end position="333"/>
    </location>
</feature>
<dbReference type="AlphaFoldDB" id="A0A1I6HYC7"/>
<dbReference type="InterPro" id="IPR000175">
    <property type="entry name" value="Na/ntran_symport"/>
</dbReference>
<evidence type="ECO:0000256" key="7">
    <source>
        <dbReference type="SAM" id="Phobius"/>
    </source>
</evidence>
<feature type="transmembrane region" description="Helical" evidence="7">
    <location>
        <begin position="12"/>
        <end position="33"/>
    </location>
</feature>
<evidence type="ECO:0000313" key="8">
    <source>
        <dbReference type="EMBL" id="SFR59220.1"/>
    </source>
</evidence>
<keyword evidence="9" id="KW-1185">Reference proteome</keyword>
<comment type="subcellular location">
    <subcellularLocation>
        <location evidence="1">Membrane</location>
        <topology evidence="1">Multi-pass membrane protein</topology>
    </subcellularLocation>
</comment>
<keyword evidence="3 7" id="KW-0812">Transmembrane</keyword>
<dbReference type="STRING" id="650891.SAMN05216203_1640"/>
<feature type="transmembrane region" description="Helical" evidence="7">
    <location>
        <begin position="225"/>
        <end position="248"/>
    </location>
</feature>
<feature type="transmembrane region" description="Helical" evidence="7">
    <location>
        <begin position="285"/>
        <end position="306"/>
    </location>
</feature>
<dbReference type="OrthoDB" id="9762833at2"/>
<feature type="transmembrane region" description="Helical" evidence="7">
    <location>
        <begin position="353"/>
        <end position="375"/>
    </location>
</feature>
<evidence type="ECO:0000256" key="2">
    <source>
        <dbReference type="ARBA" id="ARBA00022448"/>
    </source>
</evidence>
<feature type="transmembrane region" description="Helical" evidence="7">
    <location>
        <begin position="45"/>
        <end position="65"/>
    </location>
</feature>
<dbReference type="InterPro" id="IPR037272">
    <property type="entry name" value="SNS_sf"/>
</dbReference>
<feature type="transmembrane region" description="Helical" evidence="7">
    <location>
        <begin position="260"/>
        <end position="279"/>
    </location>
</feature>
<feature type="transmembrane region" description="Helical" evidence="7">
    <location>
        <begin position="156"/>
        <end position="176"/>
    </location>
</feature>
<name>A0A1I6HYC7_9GAMM</name>
<evidence type="ECO:0000256" key="1">
    <source>
        <dbReference type="ARBA" id="ARBA00004141"/>
    </source>
</evidence>
<dbReference type="RefSeq" id="WP_092010667.1">
    <property type="nucleotide sequence ID" value="NZ_FOYW01000001.1"/>
</dbReference>
<evidence type="ECO:0000256" key="3">
    <source>
        <dbReference type="ARBA" id="ARBA00022692"/>
    </source>
</evidence>
<dbReference type="Pfam" id="PF00209">
    <property type="entry name" value="SNF"/>
    <property type="match status" value="2"/>
</dbReference>
<evidence type="ECO:0000256" key="4">
    <source>
        <dbReference type="ARBA" id="ARBA00022989"/>
    </source>
</evidence>
<dbReference type="EMBL" id="FOYW01000001">
    <property type="protein sequence ID" value="SFR59220.1"/>
    <property type="molecule type" value="Genomic_DNA"/>
</dbReference>
<evidence type="ECO:0000256" key="5">
    <source>
        <dbReference type="ARBA" id="ARBA00023136"/>
    </source>
</evidence>
<dbReference type="GO" id="GO:0016020">
    <property type="term" value="C:membrane"/>
    <property type="evidence" value="ECO:0007669"/>
    <property type="project" value="UniProtKB-SubCell"/>
</dbReference>
<dbReference type="Proteomes" id="UP000198644">
    <property type="component" value="Unassembled WGS sequence"/>
</dbReference>
<evidence type="ECO:0000313" key="9">
    <source>
        <dbReference type="Proteomes" id="UP000198644"/>
    </source>
</evidence>
<dbReference type="PANTHER" id="PTHR42948">
    <property type="entry name" value="TRANSPORTER"/>
    <property type="match status" value="1"/>
</dbReference>
<organism evidence="8 9">
    <name type="scientific">Marinobacter daqiaonensis</name>
    <dbReference type="NCBI Taxonomy" id="650891"/>
    <lineage>
        <taxon>Bacteria</taxon>
        <taxon>Pseudomonadati</taxon>
        <taxon>Pseudomonadota</taxon>
        <taxon>Gammaproteobacteria</taxon>
        <taxon>Pseudomonadales</taxon>
        <taxon>Marinobacteraceae</taxon>
        <taxon>Marinobacter</taxon>
    </lineage>
</organism>
<feature type="transmembrane region" description="Helical" evidence="7">
    <location>
        <begin position="387"/>
        <end position="410"/>
    </location>
</feature>
<keyword evidence="4 7" id="KW-1133">Transmembrane helix</keyword>
<evidence type="ECO:0000256" key="6">
    <source>
        <dbReference type="SAM" id="MobiDB-lite"/>
    </source>
</evidence>
<dbReference type="NCBIfam" id="NF037979">
    <property type="entry name" value="Na_transp"/>
    <property type="match status" value="1"/>
</dbReference>
<sequence>MSVLPNATLGLWANRSTFFWAATAATIGLGNLWQFPWLANQFGGGYFVLLYLGSLLLVTLPLMLAETALGRHSRHSMVLAMAAEAAAIRQSPRWRWVGRLSILAGFLVLSMTLVIGSICLAYVFYGALGHFDNASTAAMTHLLSQLVEDTHEYRGFMAWHLFFIILVGAVAIRGNVVERAFRLVMPIILLVLAGLLWWVFREGRGAQALASVTALRAEDVSLQSVWLALSHAFYTLGLGLGVWAVFGAMMAPGTPLKRSVIAVTLMDTLVGVCAGAVIYGLASTAIGASSAQGFGLVFVALPVGLGEQPGHQFMATALFTVITLVAWTSALALSESVVGWLREWVVAPRWASVLLVLVSAWLVGLVTLFSFNIWSSVELAGLTPFRWIELVTSGLLIPAVTVALAIFLGWRGPPGYLVRLLGDAPEWLVMLWHLILRYLLPLVVAAVGLSYSVVSLQLLCQNGDLGWCAPSAHEVGAQGMTGSERSPGPNSRPGPGKAAEY</sequence>
<gene>
    <name evidence="8" type="ORF">SAMN05216203_1640</name>
</gene>
<reference evidence="8 9" key="1">
    <citation type="submission" date="2016-10" db="EMBL/GenBank/DDBJ databases">
        <authorList>
            <person name="de Groot N.N."/>
        </authorList>
    </citation>
    <scope>NUCLEOTIDE SEQUENCE [LARGE SCALE GENOMIC DNA]</scope>
    <source>
        <strain evidence="8 9">CGMCC 1.9167</strain>
    </source>
</reference>
<feature type="transmembrane region" description="Helical" evidence="7">
    <location>
        <begin position="430"/>
        <end position="454"/>
    </location>
</feature>
<protein>
    <submittedName>
        <fullName evidence="8">Neurotransmitter:Na+ symporter, NSS family</fullName>
    </submittedName>
</protein>
<dbReference type="PROSITE" id="PS50267">
    <property type="entry name" value="NA_NEUROTRAN_SYMP_3"/>
    <property type="match status" value="1"/>
</dbReference>
<keyword evidence="5 7" id="KW-0472">Membrane</keyword>
<feature type="compositionally biased region" description="Low complexity" evidence="6">
    <location>
        <begin position="482"/>
        <end position="501"/>
    </location>
</feature>
<feature type="transmembrane region" description="Helical" evidence="7">
    <location>
        <begin position="183"/>
        <end position="200"/>
    </location>
</feature>
<dbReference type="SUPFAM" id="SSF161070">
    <property type="entry name" value="SNF-like"/>
    <property type="match status" value="1"/>
</dbReference>
<proteinExistence type="predicted"/>
<feature type="transmembrane region" description="Helical" evidence="7">
    <location>
        <begin position="100"/>
        <end position="125"/>
    </location>
</feature>
<dbReference type="PANTHER" id="PTHR42948:SF1">
    <property type="entry name" value="TRANSPORTER"/>
    <property type="match status" value="1"/>
</dbReference>
<accession>A0A1I6HYC7</accession>
<keyword evidence="2" id="KW-0813">Transport</keyword>
<dbReference type="PRINTS" id="PR00176">
    <property type="entry name" value="NANEUSMPORT"/>
</dbReference>